<keyword evidence="6 10" id="KW-1133">Transmembrane helix</keyword>
<dbReference type="Proteomes" id="UP000279307">
    <property type="component" value="Chromosome 6"/>
</dbReference>
<dbReference type="AlphaFoldDB" id="A0A3L8DNI6"/>
<gene>
    <name evidence="11" type="ORF">DMN91_006384</name>
</gene>
<evidence type="ECO:0000256" key="8">
    <source>
        <dbReference type="ARBA" id="ARBA00023170"/>
    </source>
</evidence>
<dbReference type="PANTHER" id="PTHR21137:SF35">
    <property type="entry name" value="ODORANT RECEPTOR 19A-RELATED"/>
    <property type="match status" value="1"/>
</dbReference>
<name>A0A3L8DNI6_OOCBI</name>
<feature type="transmembrane region" description="Helical" evidence="10">
    <location>
        <begin position="130"/>
        <end position="154"/>
    </location>
</feature>
<reference evidence="11" key="2">
    <citation type="submission" date="2018-07" db="EMBL/GenBank/DDBJ databases">
        <authorList>
            <person name="Mckenzie S.K."/>
            <person name="Kronauer D.J.C."/>
        </authorList>
    </citation>
    <scope>NUCLEOTIDE SEQUENCE</scope>
    <source>
        <strain evidence="11">Clonal line C1</strain>
    </source>
</reference>
<keyword evidence="2" id="KW-1003">Cell membrane</keyword>
<keyword evidence="8 10" id="KW-0675">Receptor</keyword>
<feature type="transmembrane region" description="Helical" evidence="10">
    <location>
        <begin position="43"/>
        <end position="63"/>
    </location>
</feature>
<organism evidence="11">
    <name type="scientific">Ooceraea biroi</name>
    <name type="common">Clonal raider ant</name>
    <name type="synonym">Cerapachys biroi</name>
    <dbReference type="NCBI Taxonomy" id="2015173"/>
    <lineage>
        <taxon>Eukaryota</taxon>
        <taxon>Metazoa</taxon>
        <taxon>Ecdysozoa</taxon>
        <taxon>Arthropoda</taxon>
        <taxon>Hexapoda</taxon>
        <taxon>Insecta</taxon>
        <taxon>Pterygota</taxon>
        <taxon>Neoptera</taxon>
        <taxon>Endopterygota</taxon>
        <taxon>Hymenoptera</taxon>
        <taxon>Apocrita</taxon>
        <taxon>Aculeata</taxon>
        <taxon>Formicoidea</taxon>
        <taxon>Formicidae</taxon>
        <taxon>Dorylinae</taxon>
        <taxon>Ooceraea</taxon>
    </lineage>
</organism>
<keyword evidence="4 10" id="KW-0812">Transmembrane</keyword>
<feature type="transmembrane region" description="Helical" evidence="10">
    <location>
        <begin position="75"/>
        <end position="93"/>
    </location>
</feature>
<dbReference type="GO" id="GO:0005549">
    <property type="term" value="F:odorant binding"/>
    <property type="evidence" value="ECO:0007669"/>
    <property type="project" value="InterPro"/>
</dbReference>
<dbReference type="PANTHER" id="PTHR21137">
    <property type="entry name" value="ODORANT RECEPTOR"/>
    <property type="match status" value="1"/>
</dbReference>
<feature type="transmembrane region" description="Helical" evidence="10">
    <location>
        <begin position="336"/>
        <end position="354"/>
    </location>
</feature>
<evidence type="ECO:0000256" key="3">
    <source>
        <dbReference type="ARBA" id="ARBA00022606"/>
    </source>
</evidence>
<keyword evidence="5 10" id="KW-0552">Olfaction</keyword>
<dbReference type="Pfam" id="PF02949">
    <property type="entry name" value="7tm_6"/>
    <property type="match status" value="1"/>
</dbReference>
<evidence type="ECO:0000313" key="11">
    <source>
        <dbReference type="EMBL" id="RLU22005.1"/>
    </source>
</evidence>
<comment type="caution">
    <text evidence="11">The sequence shown here is derived from an EMBL/GenBank/DDBJ whole genome shotgun (WGS) entry which is preliminary data.</text>
</comment>
<evidence type="ECO:0000256" key="10">
    <source>
        <dbReference type="RuleBase" id="RU351113"/>
    </source>
</evidence>
<dbReference type="EMBL" id="QOIP01000006">
    <property type="protein sequence ID" value="RLU22005.1"/>
    <property type="molecule type" value="Genomic_DNA"/>
</dbReference>
<accession>A0A3L8DNI6</accession>
<evidence type="ECO:0000256" key="1">
    <source>
        <dbReference type="ARBA" id="ARBA00004651"/>
    </source>
</evidence>
<comment type="similarity">
    <text evidence="10">Belongs to the insect chemoreceptor superfamily. Heteromeric odorant receptor channel (TC 1.A.69) family.</text>
</comment>
<dbReference type="GO" id="GO:0007165">
    <property type="term" value="P:signal transduction"/>
    <property type="evidence" value="ECO:0007669"/>
    <property type="project" value="UniProtKB-KW"/>
</dbReference>
<evidence type="ECO:0000256" key="9">
    <source>
        <dbReference type="ARBA" id="ARBA00023224"/>
    </source>
</evidence>
<evidence type="ECO:0000256" key="5">
    <source>
        <dbReference type="ARBA" id="ARBA00022725"/>
    </source>
</evidence>
<keyword evidence="7 10" id="KW-0472">Membrane</keyword>
<comment type="subcellular location">
    <subcellularLocation>
        <location evidence="1 10">Cell membrane</location>
        <topology evidence="1 10">Multi-pass membrane protein</topology>
    </subcellularLocation>
</comment>
<comment type="caution">
    <text evidence="10">Lacks conserved residue(s) required for the propagation of feature annotation.</text>
</comment>
<dbReference type="GO" id="GO:0005886">
    <property type="term" value="C:plasma membrane"/>
    <property type="evidence" value="ECO:0007669"/>
    <property type="project" value="UniProtKB-SubCell"/>
</dbReference>
<dbReference type="GO" id="GO:0004984">
    <property type="term" value="F:olfactory receptor activity"/>
    <property type="evidence" value="ECO:0007669"/>
    <property type="project" value="InterPro"/>
</dbReference>
<reference evidence="11" key="1">
    <citation type="journal article" date="2018" name="Genome Res.">
        <title>The genomic architecture and molecular evolution of ant odorant receptors.</title>
        <authorList>
            <person name="McKenzie S.K."/>
            <person name="Kronauer D.J.C."/>
        </authorList>
    </citation>
    <scope>NUCLEOTIDE SEQUENCE [LARGE SCALE GENOMIC DNA]</scope>
    <source>
        <strain evidence="11">Clonal line C1</strain>
    </source>
</reference>
<dbReference type="OrthoDB" id="6604226at2759"/>
<keyword evidence="9 10" id="KW-0807">Transducer</keyword>
<sequence length="373" mass="43277">MVLIRIRIHYVLRVLQICGAFTSTWPPDPTATKREIFFRDLSWFLSIMNVLSSIPPLILGAWYSRNDIIQMMKSLSELTALMEVLFNLILCKIERLRLQKLLAKISDFFKYSELHEKHTIQKYIDRYSNFSAVVGISYILAAITFSCGPFFLPINLPMEAWYPFPTDSLYVRSILYISQVLAILQTGFCITVDFMIAMFFWYSAARLDMLGLELQHITHENQIKTCIQKHQEIISFVDEVQYTVRYLICKSNITMACATICGGFPLLYKQPLAVTAQFICMVVGGCERLYITAWPADDLAEISEKIAWNAYNMPWFKRAYTSHINMRILMQRSRKPLIISMGNIFPVLSIQYYAKFLKTISSYFMTMRAVIAE</sequence>
<evidence type="ECO:0000256" key="4">
    <source>
        <dbReference type="ARBA" id="ARBA00022692"/>
    </source>
</evidence>
<proteinExistence type="inferred from homology"/>
<keyword evidence="3 10" id="KW-0716">Sensory transduction</keyword>
<protein>
    <recommendedName>
        <fullName evidence="10">Odorant receptor</fullName>
    </recommendedName>
</protein>
<evidence type="ECO:0000256" key="2">
    <source>
        <dbReference type="ARBA" id="ARBA00022475"/>
    </source>
</evidence>
<evidence type="ECO:0000256" key="6">
    <source>
        <dbReference type="ARBA" id="ARBA00022989"/>
    </source>
</evidence>
<dbReference type="InterPro" id="IPR004117">
    <property type="entry name" value="7tm6_olfct_rcpt"/>
</dbReference>
<feature type="transmembrane region" description="Helical" evidence="10">
    <location>
        <begin position="174"/>
        <end position="202"/>
    </location>
</feature>
<evidence type="ECO:0000256" key="7">
    <source>
        <dbReference type="ARBA" id="ARBA00023136"/>
    </source>
</evidence>